<evidence type="ECO:0000256" key="4">
    <source>
        <dbReference type="SAM" id="MobiDB-lite"/>
    </source>
</evidence>
<keyword evidence="7" id="KW-1185">Reference proteome</keyword>
<proteinExistence type="predicted"/>
<dbReference type="SUPFAM" id="SSF57701">
    <property type="entry name" value="Zn2/Cys6 DNA-binding domain"/>
    <property type="match status" value="1"/>
</dbReference>
<gene>
    <name evidence="6" type="ORF">G7Z17_g2113</name>
</gene>
<dbReference type="SMART" id="SM00066">
    <property type="entry name" value="GAL4"/>
    <property type="match status" value="1"/>
</dbReference>
<keyword evidence="3" id="KW-0539">Nucleus</keyword>
<keyword evidence="2" id="KW-0479">Metal-binding</keyword>
<dbReference type="Proteomes" id="UP000722485">
    <property type="component" value="Unassembled WGS sequence"/>
</dbReference>
<dbReference type="CDD" id="cd12148">
    <property type="entry name" value="fungal_TF_MHR"/>
    <property type="match status" value="1"/>
</dbReference>
<sequence>MPPPTAAEKLHKHACSLCSRRKVKCDKGDPCANCVKAQAQCAYEAPAPPRPRKRAADEDLLARIALYEDLMRKQNIDFTHHANTWVSPWSEPKLKESNSEKSASVTSATSPSSKDNPSENYAPNKEQYMWHNLSSELKHPPIHILRHNDDPSLHPTPSLEFIITNTESELHLLHPEPRHIYRLWQTFVENVNPLTKIIHVPTLQRRILDASGDPANVSKPLSAILFAIYTLSVTSMSSADCQASFGETRGDLLTRYRAATVRALIAADFLTTKELEVLEAFYLFLIADPDSGFNSTLTGAAVRLAQKMGLHRENGDTKISFFEKEMRIRLWWQLCGLDSRVHAFSAHGAKPVTEVGDVRLPLNVNDADLHPDMTEAPIEHNNPTEMMCVLMKYEVSNWLRSSPRASQVFDNIIRGNMRGKRMVELQDEAINELEANYQLKYFRNCDKRIPLHNITQAMAKLAIARMRFRIHHPRGRAISGYNNYMNREESNMLFNSAVTSLEMAAEGFRSKFSSHLVTHLTSNFEVDAYIYVISDLRWRCSGERVSVAWKLVEDIYTDHPELIDDTENTFFVALGDLTLEAWEERRKELVCSQGAREYNATPQFIQLLWDKRQTKNKESFQIPTVLDTYSHNSCLVDDGDFDWDYWTEILRF</sequence>
<dbReference type="OrthoDB" id="2269373at2759"/>
<dbReference type="InterPro" id="IPR050613">
    <property type="entry name" value="Sec_Metabolite_Reg"/>
</dbReference>
<feature type="domain" description="Zn(2)-C6 fungal-type" evidence="5">
    <location>
        <begin position="14"/>
        <end position="43"/>
    </location>
</feature>
<dbReference type="GO" id="GO:0000981">
    <property type="term" value="F:DNA-binding transcription factor activity, RNA polymerase II-specific"/>
    <property type="evidence" value="ECO:0007669"/>
    <property type="project" value="InterPro"/>
</dbReference>
<dbReference type="GO" id="GO:0003677">
    <property type="term" value="F:DNA binding"/>
    <property type="evidence" value="ECO:0007669"/>
    <property type="project" value="InterPro"/>
</dbReference>
<dbReference type="GO" id="GO:0006351">
    <property type="term" value="P:DNA-templated transcription"/>
    <property type="evidence" value="ECO:0007669"/>
    <property type="project" value="InterPro"/>
</dbReference>
<name>A0A9P5HI70_9HYPO</name>
<dbReference type="CDD" id="cd00067">
    <property type="entry name" value="GAL4"/>
    <property type="match status" value="1"/>
</dbReference>
<dbReference type="InterPro" id="IPR036864">
    <property type="entry name" value="Zn2-C6_fun-type_DNA-bd_sf"/>
</dbReference>
<dbReference type="PROSITE" id="PS00463">
    <property type="entry name" value="ZN2_CY6_FUNGAL_1"/>
    <property type="match status" value="1"/>
</dbReference>
<organism evidence="6 7">
    <name type="scientific">Cylindrodendrum hubeiense</name>
    <dbReference type="NCBI Taxonomy" id="595255"/>
    <lineage>
        <taxon>Eukaryota</taxon>
        <taxon>Fungi</taxon>
        <taxon>Dikarya</taxon>
        <taxon>Ascomycota</taxon>
        <taxon>Pezizomycotina</taxon>
        <taxon>Sordariomycetes</taxon>
        <taxon>Hypocreomycetidae</taxon>
        <taxon>Hypocreales</taxon>
        <taxon>Nectriaceae</taxon>
        <taxon>Cylindrodendrum</taxon>
    </lineage>
</organism>
<evidence type="ECO:0000313" key="6">
    <source>
        <dbReference type="EMBL" id="KAF7555491.1"/>
    </source>
</evidence>
<comment type="subcellular location">
    <subcellularLocation>
        <location evidence="1">Nucleus</location>
    </subcellularLocation>
</comment>
<evidence type="ECO:0000259" key="5">
    <source>
        <dbReference type="PROSITE" id="PS50048"/>
    </source>
</evidence>
<dbReference type="Pfam" id="PF04082">
    <property type="entry name" value="Fungal_trans"/>
    <property type="match status" value="1"/>
</dbReference>
<dbReference type="PANTHER" id="PTHR31001:SF85">
    <property type="entry name" value="ZN(II)2CYS6 TRANSCRIPTION FACTOR (EUROFUNG)"/>
    <property type="match status" value="1"/>
</dbReference>
<feature type="region of interest" description="Disordered" evidence="4">
    <location>
        <begin position="90"/>
        <end position="123"/>
    </location>
</feature>
<dbReference type="InterPro" id="IPR007219">
    <property type="entry name" value="XnlR_reg_dom"/>
</dbReference>
<protein>
    <recommendedName>
        <fullName evidence="5">Zn(2)-C6 fungal-type domain-containing protein</fullName>
    </recommendedName>
</protein>
<comment type="caution">
    <text evidence="6">The sequence shown here is derived from an EMBL/GenBank/DDBJ whole genome shotgun (WGS) entry which is preliminary data.</text>
</comment>
<dbReference type="PANTHER" id="PTHR31001">
    <property type="entry name" value="UNCHARACTERIZED TRANSCRIPTIONAL REGULATORY PROTEIN"/>
    <property type="match status" value="1"/>
</dbReference>
<evidence type="ECO:0000256" key="2">
    <source>
        <dbReference type="ARBA" id="ARBA00022723"/>
    </source>
</evidence>
<reference evidence="6" key="1">
    <citation type="submission" date="2020-03" db="EMBL/GenBank/DDBJ databases">
        <title>Draft Genome Sequence of Cylindrodendrum hubeiense.</title>
        <authorList>
            <person name="Buettner E."/>
            <person name="Kellner H."/>
        </authorList>
    </citation>
    <scope>NUCLEOTIDE SEQUENCE</scope>
    <source>
        <strain evidence="6">IHI 201604</strain>
    </source>
</reference>
<dbReference type="PROSITE" id="PS50048">
    <property type="entry name" value="ZN2_CY6_FUNGAL_2"/>
    <property type="match status" value="1"/>
</dbReference>
<dbReference type="InterPro" id="IPR001138">
    <property type="entry name" value="Zn2Cys6_DnaBD"/>
</dbReference>
<dbReference type="EMBL" id="JAANBB010000020">
    <property type="protein sequence ID" value="KAF7555491.1"/>
    <property type="molecule type" value="Genomic_DNA"/>
</dbReference>
<evidence type="ECO:0000256" key="3">
    <source>
        <dbReference type="ARBA" id="ARBA00023242"/>
    </source>
</evidence>
<evidence type="ECO:0000256" key="1">
    <source>
        <dbReference type="ARBA" id="ARBA00004123"/>
    </source>
</evidence>
<accession>A0A9P5HI70</accession>
<dbReference type="Gene3D" id="4.10.240.10">
    <property type="entry name" value="Zn(2)-C6 fungal-type DNA-binding domain"/>
    <property type="match status" value="1"/>
</dbReference>
<dbReference type="GO" id="GO:0005634">
    <property type="term" value="C:nucleus"/>
    <property type="evidence" value="ECO:0007669"/>
    <property type="project" value="UniProtKB-SubCell"/>
</dbReference>
<dbReference type="Pfam" id="PF00172">
    <property type="entry name" value="Zn_clus"/>
    <property type="match status" value="1"/>
</dbReference>
<evidence type="ECO:0000313" key="7">
    <source>
        <dbReference type="Proteomes" id="UP000722485"/>
    </source>
</evidence>
<dbReference type="SMART" id="SM00906">
    <property type="entry name" value="Fungal_trans"/>
    <property type="match status" value="1"/>
</dbReference>
<dbReference type="AlphaFoldDB" id="A0A9P5HI70"/>
<feature type="compositionally biased region" description="Low complexity" evidence="4">
    <location>
        <begin position="102"/>
        <end position="113"/>
    </location>
</feature>
<dbReference type="GO" id="GO:0008270">
    <property type="term" value="F:zinc ion binding"/>
    <property type="evidence" value="ECO:0007669"/>
    <property type="project" value="InterPro"/>
</dbReference>